<evidence type="ECO:0000313" key="5">
    <source>
        <dbReference type="Proteomes" id="UP001176940"/>
    </source>
</evidence>
<dbReference type="PROSITE" id="PS51034">
    <property type="entry name" value="ZP_2"/>
    <property type="match status" value="1"/>
</dbReference>
<keyword evidence="1" id="KW-0732">Signal</keyword>
<dbReference type="Pfam" id="PF00100">
    <property type="entry name" value="Zona_pellucida"/>
    <property type="match status" value="1"/>
</dbReference>
<dbReference type="EMBL" id="CAUEEQ010033545">
    <property type="protein sequence ID" value="CAJ0951623.1"/>
    <property type="molecule type" value="Genomic_DNA"/>
</dbReference>
<dbReference type="Gene3D" id="2.60.40.4100">
    <property type="entry name" value="Zona pellucida, ZP-C domain"/>
    <property type="match status" value="1"/>
</dbReference>
<name>A0ABN9LZ93_9NEOB</name>
<protein>
    <recommendedName>
        <fullName evidence="3">ZP domain-containing protein</fullName>
    </recommendedName>
</protein>
<evidence type="ECO:0000313" key="4">
    <source>
        <dbReference type="EMBL" id="CAJ0951623.1"/>
    </source>
</evidence>
<gene>
    <name evidence="4" type="ORF">RIMI_LOCUS13530664</name>
</gene>
<evidence type="ECO:0000259" key="3">
    <source>
        <dbReference type="PROSITE" id="PS51034"/>
    </source>
</evidence>
<dbReference type="InterPro" id="IPR001507">
    <property type="entry name" value="ZP_dom"/>
</dbReference>
<dbReference type="InterPro" id="IPR055355">
    <property type="entry name" value="ZP-C"/>
</dbReference>
<keyword evidence="5" id="KW-1185">Reference proteome</keyword>
<dbReference type="Proteomes" id="UP001176940">
    <property type="component" value="Unassembled WGS sequence"/>
</dbReference>
<evidence type="ECO:0000256" key="2">
    <source>
        <dbReference type="ARBA" id="ARBA00023157"/>
    </source>
</evidence>
<comment type="caution">
    <text evidence="4">The sequence shown here is derived from an EMBL/GenBank/DDBJ whole genome shotgun (WGS) entry which is preliminary data.</text>
</comment>
<accession>A0ABN9LZ93</accession>
<feature type="domain" description="ZP" evidence="3">
    <location>
        <begin position="1"/>
        <end position="174"/>
    </location>
</feature>
<reference evidence="4" key="1">
    <citation type="submission" date="2023-07" db="EMBL/GenBank/DDBJ databases">
        <authorList>
            <person name="Stuckert A."/>
        </authorList>
    </citation>
    <scope>NUCLEOTIDE SEQUENCE</scope>
</reference>
<proteinExistence type="predicted"/>
<dbReference type="PANTHER" id="PTHR14002:SF38">
    <property type="entry name" value="CUB AND ZONA PELLUCIDA-LIKE DOMAIN-CONTAINING PROTEIN 1"/>
    <property type="match status" value="1"/>
</dbReference>
<keyword evidence="2" id="KW-1015">Disulfide bond</keyword>
<sequence>MYFQSIKENWFPETKQLESVSAYVELYCHPNYMRLRISPWYLLSLGYSTNNIFLNDPQCRPQVVANWLEFYIPYEGCLTVRQMDLYDLGKCWPTSCHFAKSMRKQLTKNVTSWQMCSKVPDYSRYQSPSKNIVRFGFKAFTFLKKHSNVYIQCKLVVCKEGSANSRCRQGCIRRRKRAANAYHHEEINVMAGPLQLQNA</sequence>
<dbReference type="InterPro" id="IPR042235">
    <property type="entry name" value="ZP-C_dom"/>
</dbReference>
<organism evidence="4 5">
    <name type="scientific">Ranitomeya imitator</name>
    <name type="common">mimic poison frog</name>
    <dbReference type="NCBI Taxonomy" id="111125"/>
    <lineage>
        <taxon>Eukaryota</taxon>
        <taxon>Metazoa</taxon>
        <taxon>Chordata</taxon>
        <taxon>Craniata</taxon>
        <taxon>Vertebrata</taxon>
        <taxon>Euteleostomi</taxon>
        <taxon>Amphibia</taxon>
        <taxon>Batrachia</taxon>
        <taxon>Anura</taxon>
        <taxon>Neobatrachia</taxon>
        <taxon>Hyloidea</taxon>
        <taxon>Dendrobatidae</taxon>
        <taxon>Dendrobatinae</taxon>
        <taxon>Ranitomeya</taxon>
    </lineage>
</organism>
<dbReference type="PANTHER" id="PTHR14002">
    <property type="entry name" value="ENDOGLIN/TGF-BETA RECEPTOR TYPE III"/>
    <property type="match status" value="1"/>
</dbReference>
<evidence type="ECO:0000256" key="1">
    <source>
        <dbReference type="ARBA" id="ARBA00022729"/>
    </source>
</evidence>